<feature type="transmembrane region" description="Helical" evidence="7">
    <location>
        <begin position="362"/>
        <end position="380"/>
    </location>
</feature>
<comment type="function">
    <text evidence="7">H(+)-stimulated, divalent metal cation uptake system.</text>
</comment>
<reference evidence="8 9" key="1">
    <citation type="submission" date="2020-04" db="EMBL/GenBank/DDBJ databases">
        <title>Molecular characterization of pseudomonads from Agaricus bisporus reveal novel blotch 2 pathogens in Western Europe.</title>
        <authorList>
            <person name="Taparia T."/>
            <person name="Krijger M."/>
            <person name="Haynes E."/>
            <person name="Elpinstone J.G."/>
            <person name="Noble R."/>
            <person name="Van Der Wolf J."/>
        </authorList>
    </citation>
    <scope>NUCLEOTIDE SEQUENCE [LARGE SCALE GENOMIC DNA]</scope>
    <source>
        <strain evidence="8 9">IPO3738</strain>
    </source>
</reference>
<dbReference type="InterPro" id="IPR001046">
    <property type="entry name" value="NRAMP_fam"/>
</dbReference>
<evidence type="ECO:0000256" key="6">
    <source>
        <dbReference type="ARBA" id="ARBA00023136"/>
    </source>
</evidence>
<accession>A0A7Y7XWD5</accession>
<feature type="transmembrane region" description="Helical" evidence="7">
    <location>
        <begin position="386"/>
        <end position="407"/>
    </location>
</feature>
<dbReference type="NCBIfam" id="TIGR01197">
    <property type="entry name" value="nramp"/>
    <property type="match status" value="1"/>
</dbReference>
<keyword evidence="7" id="KW-0406">Ion transport</keyword>
<evidence type="ECO:0000256" key="4">
    <source>
        <dbReference type="ARBA" id="ARBA00022847"/>
    </source>
</evidence>
<keyword evidence="3 7" id="KW-0812">Transmembrane</keyword>
<keyword evidence="5 7" id="KW-1133">Transmembrane helix</keyword>
<dbReference type="NCBIfam" id="NF037982">
    <property type="entry name" value="Nramp_1"/>
    <property type="match status" value="1"/>
</dbReference>
<proteinExistence type="inferred from homology"/>
<evidence type="ECO:0000256" key="3">
    <source>
        <dbReference type="ARBA" id="ARBA00022692"/>
    </source>
</evidence>
<name>A0A7Y7XWD5_9PSED</name>
<keyword evidence="6 7" id="KW-0472">Membrane</keyword>
<dbReference type="PANTHER" id="PTHR11706">
    <property type="entry name" value="SOLUTE CARRIER PROTEIN FAMILY 11 MEMBER"/>
    <property type="match status" value="1"/>
</dbReference>
<comment type="similarity">
    <text evidence="7">Belongs to the NRAMP family.</text>
</comment>
<evidence type="ECO:0000256" key="1">
    <source>
        <dbReference type="ARBA" id="ARBA00004141"/>
    </source>
</evidence>
<evidence type="ECO:0000256" key="2">
    <source>
        <dbReference type="ARBA" id="ARBA00022448"/>
    </source>
</evidence>
<dbReference type="AlphaFoldDB" id="A0A7Y7XWD5"/>
<sequence length="450" mass="48603">MPISSALDRRVKFSLPKVATAPFCPSEVNGSIAVDSGAPFFKRALRFAGPGLLVSIGYMDPGNWATAIEAGSRYGYNLLFVVLLASLAGMAVQCLCSRLGIATGRDLAQLCRERYSPRSARTQWLLAEVSIIATDLAEVLGCALAFHLLLGCSLTFGIVLTAFDTLLILALQNRGFRRLEAIMLVLVATIGVCFFIELVLIKPYWPDVFNGFKPSMSALSEAAPLYLAIGILGATVMPHNLYLHTSIVQTRLVARDRASRQDAVRLARVDTIGSLALALLVNAAILILAAAAFHQSGHTDVVEIQDAYHLLDPLVGGAFASTLFGIALLASGQSSTFTGTIAGQVIMEGYLNLKIPCWQRRLITRGLALIPAFIGVWLMGEGAVGKLLVLSQVVLSLQLPFALYPLIRMTSDERLMGEFVNRWYTKGLAWGLFVVISGANLWLIAQVFSE</sequence>
<keyword evidence="7" id="KW-1003">Cell membrane</keyword>
<dbReference type="GO" id="GO:0046872">
    <property type="term" value="F:metal ion binding"/>
    <property type="evidence" value="ECO:0007669"/>
    <property type="project" value="UniProtKB-UniRule"/>
</dbReference>
<feature type="transmembrane region" description="Helical" evidence="7">
    <location>
        <begin position="146"/>
        <end position="169"/>
    </location>
</feature>
<dbReference type="GO" id="GO:0015293">
    <property type="term" value="F:symporter activity"/>
    <property type="evidence" value="ECO:0007669"/>
    <property type="project" value="UniProtKB-UniRule"/>
</dbReference>
<feature type="transmembrane region" description="Helical" evidence="7">
    <location>
        <begin position="269"/>
        <end position="293"/>
    </location>
</feature>
<evidence type="ECO:0000313" key="9">
    <source>
        <dbReference type="Proteomes" id="UP000517547"/>
    </source>
</evidence>
<feature type="transmembrane region" description="Helical" evidence="7">
    <location>
        <begin position="181"/>
        <end position="205"/>
    </location>
</feature>
<dbReference type="PANTHER" id="PTHR11706:SF33">
    <property type="entry name" value="NATURAL RESISTANCE-ASSOCIATED MACROPHAGE PROTEIN 2"/>
    <property type="match status" value="1"/>
</dbReference>
<evidence type="ECO:0000313" key="8">
    <source>
        <dbReference type="EMBL" id="NWC12337.1"/>
    </source>
</evidence>
<dbReference type="GO" id="GO:0034755">
    <property type="term" value="P:iron ion transmembrane transport"/>
    <property type="evidence" value="ECO:0007669"/>
    <property type="project" value="TreeGrafter"/>
</dbReference>
<dbReference type="PRINTS" id="PR00447">
    <property type="entry name" value="NATRESASSCMP"/>
</dbReference>
<dbReference type="GO" id="GO:0005886">
    <property type="term" value="C:plasma membrane"/>
    <property type="evidence" value="ECO:0007669"/>
    <property type="project" value="UniProtKB-SubCell"/>
</dbReference>
<dbReference type="EMBL" id="JACAQE010000001">
    <property type="protein sequence ID" value="NWC12337.1"/>
    <property type="molecule type" value="Genomic_DNA"/>
</dbReference>
<protein>
    <recommendedName>
        <fullName evidence="7">Divalent metal cation transporter MntH</fullName>
    </recommendedName>
</protein>
<dbReference type="NCBIfam" id="NF001923">
    <property type="entry name" value="PRK00701.1"/>
    <property type="match status" value="1"/>
</dbReference>
<dbReference type="HAMAP" id="MF_00221">
    <property type="entry name" value="NRAMP"/>
    <property type="match status" value="1"/>
</dbReference>
<dbReference type="GO" id="GO:0015086">
    <property type="term" value="F:cadmium ion transmembrane transporter activity"/>
    <property type="evidence" value="ECO:0007669"/>
    <property type="project" value="TreeGrafter"/>
</dbReference>
<dbReference type="Pfam" id="PF01566">
    <property type="entry name" value="Nramp"/>
    <property type="match status" value="1"/>
</dbReference>
<gene>
    <name evidence="7" type="primary">mntH</name>
    <name evidence="8" type="ORF">HX845_01635</name>
</gene>
<dbReference type="Proteomes" id="UP000517547">
    <property type="component" value="Unassembled WGS sequence"/>
</dbReference>
<keyword evidence="4 7" id="KW-0769">Symport</keyword>
<evidence type="ECO:0000256" key="5">
    <source>
        <dbReference type="ARBA" id="ARBA00022989"/>
    </source>
</evidence>
<feature type="transmembrane region" description="Helical" evidence="7">
    <location>
        <begin position="428"/>
        <end position="448"/>
    </location>
</feature>
<keyword evidence="2 7" id="KW-0813">Transport</keyword>
<dbReference type="GO" id="GO:0005384">
    <property type="term" value="F:manganese ion transmembrane transporter activity"/>
    <property type="evidence" value="ECO:0007669"/>
    <property type="project" value="TreeGrafter"/>
</dbReference>
<feature type="transmembrane region" description="Helical" evidence="7">
    <location>
        <begin position="225"/>
        <end position="248"/>
    </location>
</feature>
<feature type="transmembrane region" description="Helical" evidence="7">
    <location>
        <begin position="78"/>
        <end position="101"/>
    </location>
</feature>
<comment type="caution">
    <text evidence="8">The sequence shown here is derived from an EMBL/GenBank/DDBJ whole genome shotgun (WGS) entry which is preliminary data.</text>
</comment>
<comment type="subcellular location">
    <subcellularLocation>
        <location evidence="7">Cell membrane</location>
        <topology evidence="7">Multi-pass membrane protein</topology>
    </subcellularLocation>
    <subcellularLocation>
        <location evidence="1">Membrane</location>
        <topology evidence="1">Multi-pass membrane protein</topology>
    </subcellularLocation>
</comment>
<evidence type="ECO:0000256" key="7">
    <source>
        <dbReference type="HAMAP-Rule" id="MF_00221"/>
    </source>
</evidence>
<organism evidence="8 9">
    <name type="scientific">Pseudomonas gingeri</name>
    <dbReference type="NCBI Taxonomy" id="117681"/>
    <lineage>
        <taxon>Bacteria</taxon>
        <taxon>Pseudomonadati</taxon>
        <taxon>Pseudomonadota</taxon>
        <taxon>Gammaproteobacteria</taxon>
        <taxon>Pseudomonadales</taxon>
        <taxon>Pseudomonadaceae</taxon>
        <taxon>Pseudomonas</taxon>
    </lineage>
</organism>
<feature type="transmembrane region" description="Helical" evidence="7">
    <location>
        <begin position="313"/>
        <end position="330"/>
    </location>
</feature>